<dbReference type="PANTHER" id="PTHR11579:SF18">
    <property type="entry name" value="PROTEIN-L-ISOASPARTATE O-METHYLTRANSFERASE"/>
    <property type="match status" value="1"/>
</dbReference>
<dbReference type="InterPro" id="IPR029063">
    <property type="entry name" value="SAM-dependent_MTases_sf"/>
</dbReference>
<dbReference type="Gene3D" id="3.40.50.150">
    <property type="entry name" value="Vaccinia Virus protein VP39"/>
    <property type="match status" value="1"/>
</dbReference>
<dbReference type="Proteomes" id="UP000295304">
    <property type="component" value="Unassembled WGS sequence"/>
</dbReference>
<dbReference type="SUPFAM" id="SSF53335">
    <property type="entry name" value="S-adenosyl-L-methionine-dependent methyltransferases"/>
    <property type="match status" value="1"/>
</dbReference>
<dbReference type="GO" id="GO:0005737">
    <property type="term" value="C:cytoplasm"/>
    <property type="evidence" value="ECO:0007669"/>
    <property type="project" value="TreeGrafter"/>
</dbReference>
<dbReference type="CDD" id="cd02440">
    <property type="entry name" value="AdoMet_MTases"/>
    <property type="match status" value="1"/>
</dbReference>
<gene>
    <name evidence="4" type="ORF">EDD55_108144</name>
</gene>
<evidence type="ECO:0000313" key="4">
    <source>
        <dbReference type="EMBL" id="TCS61344.1"/>
    </source>
</evidence>
<keyword evidence="4" id="KW-0489">Methyltransferase</keyword>
<comment type="caution">
    <text evidence="4">The sequence shown here is derived from an EMBL/GenBank/DDBJ whole genome shotgun (WGS) entry which is preliminary data.</text>
</comment>
<protein>
    <recommendedName>
        <fullName evidence="2">Protein-L-isoaspartate O-methyltransferase</fullName>
    </recommendedName>
    <alternativeName>
        <fullName evidence="3">Protein L-isoaspartyl methyltransferase</fullName>
    </alternativeName>
</protein>
<evidence type="ECO:0000313" key="5">
    <source>
        <dbReference type="Proteomes" id="UP000295304"/>
    </source>
</evidence>
<dbReference type="InterPro" id="IPR000682">
    <property type="entry name" value="PCMT"/>
</dbReference>
<dbReference type="Pfam" id="PF01135">
    <property type="entry name" value="PCMT"/>
    <property type="match status" value="1"/>
</dbReference>
<dbReference type="OrthoDB" id="9798496at2"/>
<keyword evidence="5" id="KW-1185">Reference proteome</keyword>
<evidence type="ECO:0000256" key="2">
    <source>
        <dbReference type="ARBA" id="ARBA00013346"/>
    </source>
</evidence>
<sequence length="217" mass="22807">MDFSAARHNMVESQVRTNKVRDPLVLEAMETLPREKFVPERLQALAYMDEDISLGGGRVLMEPMVLARLLQAADVKAEDIALVVGCASGYEAAALSKLAATVVALESDKALADEAAHTLAALGLDTVAVVEGALPAGYPEQGPYDVIFINGGVAEVPAALRDQLADGGRMVYVALGARGGGQAVLANKQDGVLSQVDLFDAACPLLHDFANAPKFTF</sequence>
<dbReference type="GO" id="GO:0032259">
    <property type="term" value="P:methylation"/>
    <property type="evidence" value="ECO:0007669"/>
    <property type="project" value="UniProtKB-KW"/>
</dbReference>
<evidence type="ECO:0000256" key="3">
    <source>
        <dbReference type="ARBA" id="ARBA00030757"/>
    </source>
</evidence>
<keyword evidence="4" id="KW-0808">Transferase</keyword>
<comment type="similarity">
    <text evidence="1">Belongs to the methyltransferase superfamily. L-isoaspartyl/D-aspartyl protein methyltransferase family.</text>
</comment>
<evidence type="ECO:0000256" key="1">
    <source>
        <dbReference type="ARBA" id="ARBA00005369"/>
    </source>
</evidence>
<dbReference type="PANTHER" id="PTHR11579">
    <property type="entry name" value="PROTEIN-L-ISOASPARTATE O-METHYLTRANSFERASE"/>
    <property type="match status" value="1"/>
</dbReference>
<dbReference type="GO" id="GO:0004719">
    <property type="term" value="F:protein-L-isoaspartate (D-aspartate) O-methyltransferase activity"/>
    <property type="evidence" value="ECO:0007669"/>
    <property type="project" value="InterPro"/>
</dbReference>
<proteinExistence type="inferred from homology"/>
<dbReference type="EMBL" id="SLZW01000008">
    <property type="protein sequence ID" value="TCS61344.1"/>
    <property type="molecule type" value="Genomic_DNA"/>
</dbReference>
<dbReference type="RefSeq" id="WP_132939635.1">
    <property type="nucleotide sequence ID" value="NZ_CP119676.1"/>
</dbReference>
<accession>A0A4R3J7H5</accession>
<dbReference type="AlphaFoldDB" id="A0A4R3J7H5"/>
<reference evidence="4 5" key="1">
    <citation type="submission" date="2019-03" db="EMBL/GenBank/DDBJ databases">
        <title>Genomic Encyclopedia of Type Strains, Phase IV (KMG-IV): sequencing the most valuable type-strain genomes for metagenomic binning, comparative biology and taxonomic classification.</title>
        <authorList>
            <person name="Goeker M."/>
        </authorList>
    </citation>
    <scope>NUCLEOTIDE SEQUENCE [LARGE SCALE GENOMIC DNA]</scope>
    <source>
        <strain evidence="4 5">DSM 101688</strain>
    </source>
</reference>
<organism evidence="4 5">
    <name type="scientific">Varunaivibrio sulfuroxidans</name>
    <dbReference type="NCBI Taxonomy" id="1773489"/>
    <lineage>
        <taxon>Bacteria</taxon>
        <taxon>Pseudomonadati</taxon>
        <taxon>Pseudomonadota</taxon>
        <taxon>Alphaproteobacteria</taxon>
        <taxon>Rhodospirillales</taxon>
        <taxon>Magnetovibrionaceae</taxon>
        <taxon>Varunaivibrio</taxon>
    </lineage>
</organism>
<name>A0A4R3J7H5_9PROT</name>